<evidence type="ECO:0000313" key="3">
    <source>
        <dbReference type="Proteomes" id="UP000664771"/>
    </source>
</evidence>
<gene>
    <name evidence="2" type="ORF">J2D73_11000</name>
</gene>
<evidence type="ECO:0000313" key="2">
    <source>
        <dbReference type="EMBL" id="MBO1360315.1"/>
    </source>
</evidence>
<dbReference type="Proteomes" id="UP000664771">
    <property type="component" value="Unassembled WGS sequence"/>
</dbReference>
<dbReference type="EMBL" id="JAFVMF010000010">
    <property type="protein sequence ID" value="MBO1360315.1"/>
    <property type="molecule type" value="Genomic_DNA"/>
</dbReference>
<keyword evidence="1" id="KW-0732">Signal</keyword>
<sequence length="132" mass="14605">MRHYRKAASILGSLTFGLFSQASYAMPKKPLPQFHCMMLNQTEDEMRDASQTIYYRSAPNDSASTNGPAESVIAVSDSAKETNGYIPAVNFLNKQVWIKASAIRRYVAVSDPALRCQPAIRADGKLGFIFSH</sequence>
<accession>A0ABS3LWM0</accession>
<proteinExistence type="predicted"/>
<keyword evidence="3" id="KW-1185">Reference proteome</keyword>
<reference evidence="2 3" key="1">
    <citation type="submission" date="2021-03" db="EMBL/GenBank/DDBJ databases">
        <title>The complete genome sequence of Acetobacter sacchari TBRC 11175.</title>
        <authorList>
            <person name="Charoenyingcharoen P."/>
            <person name="Yukphan P."/>
        </authorList>
    </citation>
    <scope>NUCLEOTIDE SEQUENCE [LARGE SCALE GENOMIC DNA]</scope>
    <source>
        <strain evidence="2 3">TBRC 11175</strain>
    </source>
</reference>
<dbReference type="RefSeq" id="WP_207881590.1">
    <property type="nucleotide sequence ID" value="NZ_JAFVMF010000010.1"/>
</dbReference>
<evidence type="ECO:0000256" key="1">
    <source>
        <dbReference type="SAM" id="SignalP"/>
    </source>
</evidence>
<name>A0ABS3LWM0_9PROT</name>
<comment type="caution">
    <text evidence="2">The sequence shown here is derived from an EMBL/GenBank/DDBJ whole genome shotgun (WGS) entry which is preliminary data.</text>
</comment>
<feature type="chain" id="PRO_5046659732" description="SH3 domain-containing protein" evidence="1">
    <location>
        <begin position="26"/>
        <end position="132"/>
    </location>
</feature>
<evidence type="ECO:0008006" key="4">
    <source>
        <dbReference type="Google" id="ProtNLM"/>
    </source>
</evidence>
<protein>
    <recommendedName>
        <fullName evidence="4">SH3 domain-containing protein</fullName>
    </recommendedName>
</protein>
<organism evidence="2 3">
    <name type="scientific">Acetobacter sacchari</name>
    <dbReference type="NCBI Taxonomy" id="2661687"/>
    <lineage>
        <taxon>Bacteria</taxon>
        <taxon>Pseudomonadati</taxon>
        <taxon>Pseudomonadota</taxon>
        <taxon>Alphaproteobacteria</taxon>
        <taxon>Acetobacterales</taxon>
        <taxon>Acetobacteraceae</taxon>
        <taxon>Acetobacter</taxon>
    </lineage>
</organism>
<feature type="signal peptide" evidence="1">
    <location>
        <begin position="1"/>
        <end position="25"/>
    </location>
</feature>